<evidence type="ECO:0000256" key="1">
    <source>
        <dbReference type="ARBA" id="ARBA00005755"/>
    </source>
</evidence>
<gene>
    <name evidence="12" type="ORF">HOLleu_36096</name>
</gene>
<evidence type="ECO:0000313" key="12">
    <source>
        <dbReference type="EMBL" id="KAJ8023609.1"/>
    </source>
</evidence>
<dbReference type="GO" id="GO:0006260">
    <property type="term" value="P:DNA replication"/>
    <property type="evidence" value="ECO:0007669"/>
    <property type="project" value="UniProtKB-KW"/>
</dbReference>
<accession>A0A9Q0YN20</accession>
<keyword evidence="9" id="KW-0862">Zinc</keyword>
<dbReference type="GO" id="GO:0003677">
    <property type="term" value="F:DNA binding"/>
    <property type="evidence" value="ECO:0007669"/>
    <property type="project" value="UniProtKB-KW"/>
</dbReference>
<dbReference type="PANTHER" id="PTHR33568">
    <property type="entry name" value="DNA POLYMERASE"/>
    <property type="match status" value="1"/>
</dbReference>
<dbReference type="Proteomes" id="UP001152320">
    <property type="component" value="Chromosome 19"/>
</dbReference>
<dbReference type="OrthoDB" id="3065915at2759"/>
<evidence type="ECO:0000259" key="11">
    <source>
        <dbReference type="PROSITE" id="PS50157"/>
    </source>
</evidence>
<keyword evidence="7" id="KW-0238">DNA-binding</keyword>
<dbReference type="PANTHER" id="PTHR33568:SF3">
    <property type="entry name" value="DNA-DIRECTED DNA POLYMERASE"/>
    <property type="match status" value="1"/>
</dbReference>
<dbReference type="SUPFAM" id="SSF53098">
    <property type="entry name" value="Ribonuclease H-like"/>
    <property type="match status" value="1"/>
</dbReference>
<dbReference type="Gene3D" id="3.90.1600.10">
    <property type="entry name" value="Palm domain of DNA polymerase"/>
    <property type="match status" value="1"/>
</dbReference>
<dbReference type="Gene3D" id="1.10.287.690">
    <property type="entry name" value="Helix hairpin bin"/>
    <property type="match status" value="1"/>
</dbReference>
<dbReference type="InterPro" id="IPR012337">
    <property type="entry name" value="RNaseH-like_sf"/>
</dbReference>
<evidence type="ECO:0000256" key="10">
    <source>
        <dbReference type="SAM" id="MobiDB-lite"/>
    </source>
</evidence>
<dbReference type="EC" id="2.7.7.7" evidence="2"/>
<evidence type="ECO:0000313" key="13">
    <source>
        <dbReference type="Proteomes" id="UP001152320"/>
    </source>
</evidence>
<feature type="region of interest" description="Disordered" evidence="10">
    <location>
        <begin position="1"/>
        <end position="52"/>
    </location>
</feature>
<comment type="similarity">
    <text evidence="1">Belongs to the DNA polymerase type-B family.</text>
</comment>
<evidence type="ECO:0000256" key="8">
    <source>
        <dbReference type="ARBA" id="ARBA00049244"/>
    </source>
</evidence>
<evidence type="ECO:0000256" key="2">
    <source>
        <dbReference type="ARBA" id="ARBA00012417"/>
    </source>
</evidence>
<dbReference type="Pfam" id="PF03175">
    <property type="entry name" value="DNA_pol_B_2"/>
    <property type="match status" value="2"/>
</dbReference>
<dbReference type="SUPFAM" id="SSF56672">
    <property type="entry name" value="DNA/RNA polymerases"/>
    <property type="match status" value="1"/>
</dbReference>
<organism evidence="12 13">
    <name type="scientific">Holothuria leucospilota</name>
    <name type="common">Black long sea cucumber</name>
    <name type="synonym">Mertensiothuria leucospilota</name>
    <dbReference type="NCBI Taxonomy" id="206669"/>
    <lineage>
        <taxon>Eukaryota</taxon>
        <taxon>Metazoa</taxon>
        <taxon>Echinodermata</taxon>
        <taxon>Eleutherozoa</taxon>
        <taxon>Echinozoa</taxon>
        <taxon>Holothuroidea</taxon>
        <taxon>Aspidochirotacea</taxon>
        <taxon>Aspidochirotida</taxon>
        <taxon>Holothuriidae</taxon>
        <taxon>Holothuria</taxon>
    </lineage>
</organism>
<name>A0A9Q0YN20_HOLLE</name>
<sequence length="1353" mass="157031">MDEEPPQKRQKWDEPSTSGAQQQDDDNINEEERSSQSLDSSKQNDSDDETSVELRASDCYVIETHQKQERKKFKTEVVDHVVRFNRESLDKYIANRDNIMAVLHDMFDSLIESLMTGFEPNDRVSIELHVPGSDRPIWVPMMRREDIDAEKILKAIQQVQQSNSSLQLELLEIHILRIKMPSGSGFNDSEDGAARLTNMKSILQIKNKDSLCLPRALVTARAFIEVKDRDKSQWDKIRRDSKDKQKRLAMELCQQANVGQGPFDLEDISKFQDVLPDYQILVTELQADSNDKFLYKGPLYKEKKLCLLYHEHHFHVINTMKGFLNSGYFCGFCLKGFSTFEHHRCNNICLGCFNNIDGGCHPEGETLKCSRCNRFFQSKSCFERHEKTPLAMGNKTKKTICDRIRRCDKCNRTIKDQHECGKAYCHTCQRKQPTSHQCYMQVLEECKDEFEVRNQIYIFFDIECRQDHEVKNGTYLHIPNYCIAQRVCGLCIKDNNFEAGCENCKKGEFPFKGDSTVKEFCQWLLSDENWGAIAIAHNMKGYDGHFIIRYLENTVGSPRVIKKGSKIMLIEITDNKKPKNMRHRKGKKLKVIDSFNFIPIALSAFPNTFGITETKKGYFPHLFNTKVNENYVGNWPEKEYYSPKEMKKDQADDFEKWYGKQEGKIFNMSKEILEYCKSDVDILRRGCAEFRTLFLEATGQLDPFEKSITIAAACMRVFRKSFLKKDTIAVVPHDCYRKKVQQSKMAMQWMKWRESTDNVDITYVGHGGEESVGKYKVDGLCKTQKKVYEFNGCIWHGCPKCYPDDRSRKLLKNGKTIHELYQQYLHRKSYIVNAGYDLEEIWECDFKKNLRRNPDMKRFVDQLTIHEPLNPRDAFYGGRNNAIKLHHVARPNEGETVKYIDICSLYPWVNKYGKYPVGHPEILTENLKTNIEQYEGFVKCTILPPDDLFHPVLPYRCGPRGKEKLLFPLCASCAENRQSSCGHDEKERALYGTWVTDELKKAVAMGYKVLEVHEAWHFKETKKYDPESNENGLFTEYVNTFLKLKQEADGWPSHCKSEKQKTDFVLDYRKRGIELEARNISRNKGKRTLAKLMLNSFWGKFGQRSDLSRTDYVQTKDDYFKFLHDETKVINNVSFTSDGEKAIIHWTDKDDHVETMPNTNIFIAAYTTAMARLKLYTYLEKLKDRVLYFDTDSVIYISKEGEYDPPTGDFLGDMTDELSKDYGEGSYITEFVSGGPKNYGYQVYSTAQKDIIQVCKIKGFTLNIGASQHINFSAMRGILENVTGKMENDPLNSENFDLSEETITSSVSHIKRTKQGKIATEHATKVYRMVYDKRVLNYNDFTTLPFGFKSCPM</sequence>
<dbReference type="InterPro" id="IPR013087">
    <property type="entry name" value="Znf_C2H2_type"/>
</dbReference>
<protein>
    <recommendedName>
        <fullName evidence="2">DNA-directed DNA polymerase</fullName>
        <ecNumber evidence="2">2.7.7.7</ecNumber>
    </recommendedName>
</protein>
<keyword evidence="5" id="KW-0235">DNA replication</keyword>
<dbReference type="GO" id="GO:0000166">
    <property type="term" value="F:nucleotide binding"/>
    <property type="evidence" value="ECO:0007669"/>
    <property type="project" value="InterPro"/>
</dbReference>
<dbReference type="InterPro" id="IPR004868">
    <property type="entry name" value="DNA-dir_DNA_pol_B_mt/vir"/>
</dbReference>
<reference evidence="12" key="1">
    <citation type="submission" date="2021-10" db="EMBL/GenBank/DDBJ databases">
        <title>Tropical sea cucumber genome reveals ecological adaptation and Cuvierian tubules defense mechanism.</title>
        <authorList>
            <person name="Chen T."/>
        </authorList>
    </citation>
    <scope>NUCLEOTIDE SEQUENCE</scope>
    <source>
        <strain evidence="12">Nanhai2018</strain>
        <tissue evidence="12">Muscle</tissue>
    </source>
</reference>
<keyword evidence="4" id="KW-0548">Nucleotidyltransferase</keyword>
<keyword evidence="6" id="KW-0239">DNA-directed DNA polymerase</keyword>
<evidence type="ECO:0000256" key="4">
    <source>
        <dbReference type="ARBA" id="ARBA00022695"/>
    </source>
</evidence>
<feature type="compositionally biased region" description="Basic and acidic residues" evidence="10">
    <location>
        <begin position="1"/>
        <end position="14"/>
    </location>
</feature>
<evidence type="ECO:0000256" key="3">
    <source>
        <dbReference type="ARBA" id="ARBA00022679"/>
    </source>
</evidence>
<proteinExistence type="inferred from homology"/>
<comment type="catalytic activity">
    <reaction evidence="8">
        <text>DNA(n) + a 2'-deoxyribonucleoside 5'-triphosphate = DNA(n+1) + diphosphate</text>
        <dbReference type="Rhea" id="RHEA:22508"/>
        <dbReference type="Rhea" id="RHEA-COMP:17339"/>
        <dbReference type="Rhea" id="RHEA-COMP:17340"/>
        <dbReference type="ChEBI" id="CHEBI:33019"/>
        <dbReference type="ChEBI" id="CHEBI:61560"/>
        <dbReference type="ChEBI" id="CHEBI:173112"/>
        <dbReference type="EC" id="2.7.7.7"/>
    </reaction>
</comment>
<keyword evidence="13" id="KW-1185">Reference proteome</keyword>
<dbReference type="PROSITE" id="PS50157">
    <property type="entry name" value="ZINC_FINGER_C2H2_2"/>
    <property type="match status" value="1"/>
</dbReference>
<feature type="domain" description="C2H2-type" evidence="11">
    <location>
        <begin position="367"/>
        <end position="396"/>
    </location>
</feature>
<keyword evidence="3" id="KW-0808">Transferase</keyword>
<dbReference type="Gene3D" id="3.40.960.10">
    <property type="entry name" value="VSR Endonuclease"/>
    <property type="match status" value="1"/>
</dbReference>
<keyword evidence="9" id="KW-0479">Metal-binding</keyword>
<dbReference type="InterPro" id="IPR043502">
    <property type="entry name" value="DNA/RNA_pol_sf"/>
</dbReference>
<keyword evidence="9" id="KW-0863">Zinc-finger</keyword>
<evidence type="ECO:0000256" key="9">
    <source>
        <dbReference type="PROSITE-ProRule" id="PRU00042"/>
    </source>
</evidence>
<dbReference type="GO" id="GO:0003887">
    <property type="term" value="F:DNA-directed DNA polymerase activity"/>
    <property type="evidence" value="ECO:0007669"/>
    <property type="project" value="UniProtKB-KW"/>
</dbReference>
<dbReference type="GO" id="GO:0008270">
    <property type="term" value="F:zinc ion binding"/>
    <property type="evidence" value="ECO:0007669"/>
    <property type="project" value="UniProtKB-KW"/>
</dbReference>
<comment type="caution">
    <text evidence="12">The sequence shown here is derived from an EMBL/GenBank/DDBJ whole genome shotgun (WGS) entry which is preliminary data.</text>
</comment>
<evidence type="ECO:0000256" key="7">
    <source>
        <dbReference type="ARBA" id="ARBA00023125"/>
    </source>
</evidence>
<dbReference type="EMBL" id="JAIZAY010000019">
    <property type="protein sequence ID" value="KAJ8023609.1"/>
    <property type="molecule type" value="Genomic_DNA"/>
</dbReference>
<dbReference type="Gene3D" id="3.30.420.10">
    <property type="entry name" value="Ribonuclease H-like superfamily/Ribonuclease H"/>
    <property type="match status" value="1"/>
</dbReference>
<dbReference type="InterPro" id="IPR023211">
    <property type="entry name" value="DNA_pol_palm_dom_sf"/>
</dbReference>
<evidence type="ECO:0000256" key="5">
    <source>
        <dbReference type="ARBA" id="ARBA00022705"/>
    </source>
</evidence>
<evidence type="ECO:0000256" key="6">
    <source>
        <dbReference type="ARBA" id="ARBA00022932"/>
    </source>
</evidence>
<dbReference type="InterPro" id="IPR036397">
    <property type="entry name" value="RNaseH_sf"/>
</dbReference>